<dbReference type="Gene3D" id="3.40.640.10">
    <property type="entry name" value="Type I PLP-dependent aspartate aminotransferase-like (Major domain)"/>
    <property type="match status" value="1"/>
</dbReference>
<dbReference type="InterPro" id="IPR015421">
    <property type="entry name" value="PyrdxlP-dep_Trfase_major"/>
</dbReference>
<keyword evidence="4" id="KW-0808">Transferase</keyword>
<name>A0A9X3N0X7_9ACTN</name>
<dbReference type="RefSeq" id="WP_270045661.1">
    <property type="nucleotide sequence ID" value="NZ_JAPDOD010000065.1"/>
</dbReference>
<comment type="similarity">
    <text evidence="1 3">Belongs to the class-III pyridoxal-phosphate-dependent aminotransferase family.</text>
</comment>
<dbReference type="Gene3D" id="3.90.1150.10">
    <property type="entry name" value="Aspartate Aminotransferase, domain 1"/>
    <property type="match status" value="1"/>
</dbReference>
<dbReference type="PANTHER" id="PTHR45688">
    <property type="match status" value="1"/>
</dbReference>
<dbReference type="InterPro" id="IPR015424">
    <property type="entry name" value="PyrdxlP-dep_Trfase"/>
</dbReference>
<dbReference type="Pfam" id="PF00202">
    <property type="entry name" value="Aminotran_3"/>
    <property type="match status" value="1"/>
</dbReference>
<dbReference type="GO" id="GO:0008483">
    <property type="term" value="F:transaminase activity"/>
    <property type="evidence" value="ECO:0007669"/>
    <property type="project" value="UniProtKB-KW"/>
</dbReference>
<dbReference type="InterPro" id="IPR049704">
    <property type="entry name" value="Aminotrans_3_PPA_site"/>
</dbReference>
<sequence>MSLLAETGLDAGAFWADVDRHVVRYCPSWVPTIVERAAGSMLYTSDGRQILDFTSGQMSSILGHSHPAITATLRETAGTLDHLFSGMLSRPVVDLSRRLAESLPAPLEKALLLTTGAESNEAALRMAKLVTGGHEVVAFTRSWHGMTLGAASATYSAARKGYGPASPGNFVLPTPDPYRPDIVDGDGELDWRRQLDLGFSMIDAQSTGALAACIVEPILSSAGVVVPPPGYLAALRDHCHARGMLLIFDEAQTGLCRTGDWYAFERDGVVPDMITLSKTLGAGLPLAAVVTSAEIEERAHERGYLFYTTHVSDPLVAAVGITVMDVLAGGVGAEVAAKGEFLAAGLRELATRHAVVGDVRGRGLMQGLELVLDRSTKESSPDLGVAVTERCLELGLHMNVVQLREMGGTFRIAPALTTSREELQLGLEILDQALGEVAPRFV</sequence>
<dbReference type="InterPro" id="IPR005814">
    <property type="entry name" value="Aminotrans_3"/>
</dbReference>
<dbReference type="SUPFAM" id="SSF53383">
    <property type="entry name" value="PLP-dependent transferases"/>
    <property type="match status" value="1"/>
</dbReference>
<dbReference type="Proteomes" id="UP001149140">
    <property type="component" value="Unassembled WGS sequence"/>
</dbReference>
<dbReference type="AlphaFoldDB" id="A0A9X3N0X7"/>
<reference evidence="4" key="1">
    <citation type="submission" date="2022-10" db="EMBL/GenBank/DDBJ databases">
        <title>The WGS of Solirubrobacter ginsenosidimutans DSM 21036.</title>
        <authorList>
            <person name="Jiang Z."/>
        </authorList>
    </citation>
    <scope>NUCLEOTIDE SEQUENCE</scope>
    <source>
        <strain evidence="4">DSM 21036</strain>
    </source>
</reference>
<keyword evidence="4" id="KW-0032">Aminotransferase</keyword>
<evidence type="ECO:0000313" key="4">
    <source>
        <dbReference type="EMBL" id="MDA0166404.1"/>
    </source>
</evidence>
<evidence type="ECO:0000256" key="3">
    <source>
        <dbReference type="RuleBase" id="RU003560"/>
    </source>
</evidence>
<keyword evidence="2 3" id="KW-0663">Pyridoxal phosphate</keyword>
<protein>
    <submittedName>
        <fullName evidence="4">Aspartate aminotransferase family protein</fullName>
    </submittedName>
</protein>
<proteinExistence type="inferred from homology"/>
<evidence type="ECO:0000313" key="5">
    <source>
        <dbReference type="Proteomes" id="UP001149140"/>
    </source>
</evidence>
<evidence type="ECO:0000256" key="1">
    <source>
        <dbReference type="ARBA" id="ARBA00008954"/>
    </source>
</evidence>
<keyword evidence="5" id="KW-1185">Reference proteome</keyword>
<organism evidence="4 5">
    <name type="scientific">Solirubrobacter ginsenosidimutans</name>
    <dbReference type="NCBI Taxonomy" id="490573"/>
    <lineage>
        <taxon>Bacteria</taxon>
        <taxon>Bacillati</taxon>
        <taxon>Actinomycetota</taxon>
        <taxon>Thermoleophilia</taxon>
        <taxon>Solirubrobacterales</taxon>
        <taxon>Solirubrobacteraceae</taxon>
        <taxon>Solirubrobacter</taxon>
    </lineage>
</organism>
<dbReference type="InterPro" id="IPR015422">
    <property type="entry name" value="PyrdxlP-dep_Trfase_small"/>
</dbReference>
<accession>A0A9X3N0X7</accession>
<gene>
    <name evidence="4" type="ORF">OM076_39435</name>
</gene>
<dbReference type="PROSITE" id="PS00600">
    <property type="entry name" value="AA_TRANSFER_CLASS_3"/>
    <property type="match status" value="1"/>
</dbReference>
<evidence type="ECO:0000256" key="2">
    <source>
        <dbReference type="ARBA" id="ARBA00022898"/>
    </source>
</evidence>
<dbReference type="EMBL" id="JAPDOD010000065">
    <property type="protein sequence ID" value="MDA0166404.1"/>
    <property type="molecule type" value="Genomic_DNA"/>
</dbReference>
<dbReference type="GO" id="GO:0030170">
    <property type="term" value="F:pyridoxal phosphate binding"/>
    <property type="evidence" value="ECO:0007669"/>
    <property type="project" value="InterPro"/>
</dbReference>
<dbReference type="PANTHER" id="PTHR45688:SF13">
    <property type="entry name" value="ALANINE--GLYOXYLATE AMINOTRANSFERASE 2-LIKE"/>
    <property type="match status" value="1"/>
</dbReference>
<dbReference type="PIRSF" id="PIRSF000521">
    <property type="entry name" value="Transaminase_4ab_Lys_Orn"/>
    <property type="match status" value="1"/>
</dbReference>
<dbReference type="CDD" id="cd00610">
    <property type="entry name" value="OAT_like"/>
    <property type="match status" value="1"/>
</dbReference>
<comment type="caution">
    <text evidence="4">The sequence shown here is derived from an EMBL/GenBank/DDBJ whole genome shotgun (WGS) entry which is preliminary data.</text>
</comment>